<evidence type="ECO:0000256" key="1">
    <source>
        <dbReference type="ARBA" id="ARBA00004123"/>
    </source>
</evidence>
<keyword evidence="3" id="KW-0539">Nucleus</keyword>
<evidence type="ECO:0000313" key="6">
    <source>
        <dbReference type="Proteomes" id="UP000274822"/>
    </source>
</evidence>
<dbReference type="EMBL" id="RBNJ01002780">
    <property type="protein sequence ID" value="RUS31600.1"/>
    <property type="molecule type" value="Genomic_DNA"/>
</dbReference>
<proteinExistence type="inferred from homology"/>
<dbReference type="GO" id="GO:1902369">
    <property type="term" value="P:negative regulation of RNA catabolic process"/>
    <property type="evidence" value="ECO:0007669"/>
    <property type="project" value="TreeGrafter"/>
</dbReference>
<dbReference type="PANTHER" id="PTHR13471:SF0">
    <property type="entry name" value="NUCLEAR EXOSOME REGULATOR NRDE2"/>
    <property type="match status" value="1"/>
</dbReference>
<feature type="region of interest" description="Disordered" evidence="4">
    <location>
        <begin position="21"/>
        <end position="50"/>
    </location>
</feature>
<dbReference type="Pfam" id="PF08424">
    <property type="entry name" value="NRDE-2"/>
    <property type="match status" value="2"/>
</dbReference>
<protein>
    <submittedName>
        <fullName evidence="5">NRDE-2, necessary for RNA interference-domain-containing protein</fullName>
    </submittedName>
</protein>
<dbReference type="Gene3D" id="1.25.40.10">
    <property type="entry name" value="Tetratricopeptide repeat domain"/>
    <property type="match status" value="2"/>
</dbReference>
<organism evidence="5 6">
    <name type="scientific">Jimgerdemannia flammicorona</name>
    <dbReference type="NCBI Taxonomy" id="994334"/>
    <lineage>
        <taxon>Eukaryota</taxon>
        <taxon>Fungi</taxon>
        <taxon>Fungi incertae sedis</taxon>
        <taxon>Mucoromycota</taxon>
        <taxon>Mucoromycotina</taxon>
        <taxon>Endogonomycetes</taxon>
        <taxon>Endogonales</taxon>
        <taxon>Endogonaceae</taxon>
        <taxon>Jimgerdemannia</taxon>
    </lineage>
</organism>
<gene>
    <name evidence="5" type="ORF">BC938DRAFT_477469</name>
</gene>
<dbReference type="Proteomes" id="UP000274822">
    <property type="component" value="Unassembled WGS sequence"/>
</dbReference>
<keyword evidence="6" id="KW-1185">Reference proteome</keyword>
<reference evidence="5 6" key="1">
    <citation type="journal article" date="2018" name="New Phytol.">
        <title>Phylogenomics of Endogonaceae and evolution of mycorrhizas within Mucoromycota.</title>
        <authorList>
            <person name="Chang Y."/>
            <person name="Desiro A."/>
            <person name="Na H."/>
            <person name="Sandor L."/>
            <person name="Lipzen A."/>
            <person name="Clum A."/>
            <person name="Barry K."/>
            <person name="Grigoriev I.V."/>
            <person name="Martin F.M."/>
            <person name="Stajich J.E."/>
            <person name="Smith M.E."/>
            <person name="Bonito G."/>
            <person name="Spatafora J.W."/>
        </authorList>
    </citation>
    <scope>NUCLEOTIDE SEQUENCE [LARGE SCALE GENOMIC DNA]</scope>
    <source>
        <strain evidence="5 6">AD002</strain>
    </source>
</reference>
<comment type="subcellular location">
    <subcellularLocation>
        <location evidence="1">Nucleus</location>
    </subcellularLocation>
</comment>
<dbReference type="SMART" id="SM00386">
    <property type="entry name" value="HAT"/>
    <property type="match status" value="7"/>
</dbReference>
<sequence>MLVHIWLIVSRTRSIAIADVARTRSGSGKRNRRGKPHSSPRLSPTTSSTLTPGVTRTIFYTEAITRTTCRFTRNLGRVRYMDPKYTWRESDKTLKRLNIKPSNPTSTATPSLDFISIEDAATSVQLPDDERELDYRSIEGMAKPRAEEELKEDEEGESFDEYVKRRMIEFDRKLEENPQDLLLWLGFIAFQDEAAAGLQTATKRTQQTAAPSRSSLNEVKISIFEKALDRNPGDERLLVPYLRCCAEVWESSTCGKGWLVLYAAVNPFLVSPHYHQLSLPLKKTHSSVKLLTKWDQVLKQHPWLFSLWTEYLNFRQTNFASFTYTQCMLLYEECLAVLRKAAWKCSRDRKGGEERETIEGIMLYVFLRACHFMKQAGYTEKAYATFQAMIELNLFQPDEFKCSLRPDEGEERRFERMLQSFEQFWESEVGRIGEENAKGWKTYTEAADEADVTLPDAEDENEVDMLDIEGAGYKKWVDIETTKDFQQRLPARTTSQPDEDPYRIVLFDDFRPLLFSLTTPEALTHLTYTLLTFLDLPFVPPHTPTTTAFTTDTFTHNELAADERARLWPLRNETPKLFALIAGVSMEPERKEGVAHPFGFPLRSYPVTVDTMFASEVGWFKVVGKEDLIGMNIQFIRQVVRDDFLSLYHLAFEASTNYKSGQKLAKQMLKTDRMNLMLWNGYAQMEKANGKYSEARKVYITALSTYRSFPEHQRADAPLLYRMFAEMEFELGRKGAALTILAAMAEEAGKVDVPDENDLQVPPPTKLLKARKFFAQKTSNLSTLAISETQYRSAHHIYACHALFEYLSQGLDEACRVFDRVFDEYVTRGLVYRHSVSGYAFRPGVLKGVLDRALNLFPNNTLFLSLFFYNEARTKIENRVRRFLNGALEKEPSHLLWTFALYAELHHHLPYNVHLVRSLFDRALECHRSRCSVALWKLYIQFEIIQNNLGKAKTLFFRAIRECPWAKELYLLAFRNIQHELSAKEQDEVFSLILEKELRIRTPVEEFLVGRKEEEEEEEEEEDEETKRLRDSDEEDERKRYPNVY</sequence>
<comment type="caution">
    <text evidence="5">The sequence shown here is derived from an EMBL/GenBank/DDBJ whole genome shotgun (WGS) entry which is preliminary data.</text>
</comment>
<dbReference type="InterPro" id="IPR003107">
    <property type="entry name" value="HAT"/>
</dbReference>
<evidence type="ECO:0000313" key="5">
    <source>
        <dbReference type="EMBL" id="RUS31600.1"/>
    </source>
</evidence>
<evidence type="ECO:0000256" key="4">
    <source>
        <dbReference type="SAM" id="MobiDB-lite"/>
    </source>
</evidence>
<dbReference type="GO" id="GO:0031048">
    <property type="term" value="P:regulatory ncRNA-mediated heterochromatin formation"/>
    <property type="evidence" value="ECO:0007669"/>
    <property type="project" value="TreeGrafter"/>
</dbReference>
<comment type="similarity">
    <text evidence="2">Belongs to the NRDE2 family.</text>
</comment>
<dbReference type="PANTHER" id="PTHR13471">
    <property type="entry name" value="TETRATRICOPEPTIDE-LIKE HELICAL"/>
    <property type="match status" value="1"/>
</dbReference>
<evidence type="ECO:0000256" key="2">
    <source>
        <dbReference type="ARBA" id="ARBA00009265"/>
    </source>
</evidence>
<evidence type="ECO:0000256" key="3">
    <source>
        <dbReference type="ARBA" id="ARBA00023242"/>
    </source>
</evidence>
<accession>A0A433QPA2</accession>
<dbReference type="AlphaFoldDB" id="A0A433QPA2"/>
<feature type="compositionally biased region" description="Basic residues" evidence="4">
    <location>
        <begin position="27"/>
        <end position="38"/>
    </location>
</feature>
<name>A0A433QPA2_9FUNG</name>
<dbReference type="InterPro" id="IPR011990">
    <property type="entry name" value="TPR-like_helical_dom_sf"/>
</dbReference>
<dbReference type="GO" id="GO:0071013">
    <property type="term" value="C:catalytic step 2 spliceosome"/>
    <property type="evidence" value="ECO:0007669"/>
    <property type="project" value="TreeGrafter"/>
</dbReference>
<feature type="compositionally biased region" description="Low complexity" evidence="4">
    <location>
        <begin position="39"/>
        <end position="50"/>
    </location>
</feature>
<feature type="compositionally biased region" description="Acidic residues" evidence="4">
    <location>
        <begin position="1014"/>
        <end position="1024"/>
    </location>
</feature>
<dbReference type="InterPro" id="IPR013633">
    <property type="entry name" value="NRDE-2"/>
</dbReference>
<feature type="region of interest" description="Disordered" evidence="4">
    <location>
        <begin position="1011"/>
        <end position="1045"/>
    </location>
</feature>
<dbReference type="SUPFAM" id="SSF48452">
    <property type="entry name" value="TPR-like"/>
    <property type="match status" value="2"/>
</dbReference>
<dbReference type="GO" id="GO:0006396">
    <property type="term" value="P:RNA processing"/>
    <property type="evidence" value="ECO:0007669"/>
    <property type="project" value="InterPro"/>
</dbReference>